<keyword evidence="2" id="KW-1185">Reference proteome</keyword>
<organism evidence="1 2">
    <name type="scientific">Candidatus Thiodiazotropha endolucinida</name>
    <dbReference type="NCBI Taxonomy" id="1655433"/>
    <lineage>
        <taxon>Bacteria</taxon>
        <taxon>Pseudomonadati</taxon>
        <taxon>Pseudomonadota</taxon>
        <taxon>Gammaproteobacteria</taxon>
        <taxon>Chromatiales</taxon>
        <taxon>Sedimenticolaceae</taxon>
        <taxon>Candidatus Thiodiazotropha</taxon>
    </lineage>
</organism>
<accession>A0A7Z1ADT5</accession>
<protein>
    <recommendedName>
        <fullName evidence="3">Dicarboxylate transport domain-containing protein</fullName>
    </recommendedName>
</protein>
<gene>
    <name evidence="1" type="ORF">CODIS_35900</name>
</gene>
<reference evidence="1 2" key="1">
    <citation type="submission" date="2016-06" db="EMBL/GenBank/DDBJ databases">
        <title>Genome sequence of endosymbiont of Candidatus Endolucinida thiodiazotropha.</title>
        <authorList>
            <person name="Poehlein A."/>
            <person name="Koenig S."/>
            <person name="Heiden S.E."/>
            <person name="Thuermer A."/>
            <person name="Voget S."/>
            <person name="Daniel R."/>
            <person name="Markert S."/>
            <person name="Gros O."/>
            <person name="Schweder T."/>
        </authorList>
    </citation>
    <scope>NUCLEOTIDE SEQUENCE [LARGE SCALE GENOMIC DNA]</scope>
    <source>
        <strain evidence="1 2">COS</strain>
    </source>
</reference>
<sequence length="695" mass="76988">MEFTPDIAISMGQYHAILIGFVGLVLLSSTSLHTEAGLNMGLSVQRLSATGWVMEDVNLDLNLESGQQLTVHMTAASLRHDALPGKIEGIRLDCPLQTVQRTYHCHDGRLSIGASPYGPQELRVSGEFIDSERLKLKAQGFKLASGRISVELELKEGSWELAFKGKDLKLDALRKAFAARSLPSDSELSGRAQITAQVAGNQSRPEHIDMDIQVSKFSYADAEGLHVAEDGRFRLDIKAKRKGSDWVGSSGFILTGGQFYADPFYMEVLEEPLSLQLQGRWKPAAQVVQVDEAMVKVPRVMESRARIDIDTSKMAILQADIDLQSDNVDSLYRVFFQPMLIGTMADDVEAGGMLHSRIGLKNGQLQTLHADLKDVNLDDRRGLFALYDINGSLTWGREKNPAKSHLRIEGGQLYRIDFGALEIHAHAQQGEVALEAPVEIPLMLGLLHIDKLHLLDLLGDSPRWTTSAQFRDISLGALAEAFEWPPMEGMLQGTIPNVRYHQKRLEMDGELVVDVFGGKISVDELLIEDPLGRVPELSANMHLRGLDLARITQTFSFGHIEGGLEGEIADLRLASWEPIAFNARFNTPEKDQTPHRISQRAVDNLTALGNGVGSGLSSTFLGFFKEFRYDRIELQAKLNGNVAELDGMKHPDGGYYIVKGSGLPRIDVIARNRQVAWKTLLERLKSIRVEGMEVR</sequence>
<comment type="caution">
    <text evidence="1">The sequence shown here is derived from an EMBL/GenBank/DDBJ whole genome shotgun (WGS) entry which is preliminary data.</text>
</comment>
<evidence type="ECO:0008006" key="3">
    <source>
        <dbReference type="Google" id="ProtNLM"/>
    </source>
</evidence>
<dbReference type="Proteomes" id="UP000094769">
    <property type="component" value="Unassembled WGS sequence"/>
</dbReference>
<name>A0A7Z1ADT5_9GAMM</name>
<evidence type="ECO:0000313" key="1">
    <source>
        <dbReference type="EMBL" id="ODJ86157.1"/>
    </source>
</evidence>
<evidence type="ECO:0000313" key="2">
    <source>
        <dbReference type="Proteomes" id="UP000094769"/>
    </source>
</evidence>
<dbReference type="AlphaFoldDB" id="A0A7Z1ADT5"/>
<dbReference type="OrthoDB" id="6191549at2"/>
<proteinExistence type="predicted"/>
<dbReference type="RefSeq" id="WP_069127432.1">
    <property type="nucleotide sequence ID" value="NZ_MARB01000026.1"/>
</dbReference>
<dbReference type="EMBL" id="MARB01000026">
    <property type="protein sequence ID" value="ODJ86157.1"/>
    <property type="molecule type" value="Genomic_DNA"/>
</dbReference>